<feature type="transmembrane region" description="Helical" evidence="1">
    <location>
        <begin position="6"/>
        <end position="25"/>
    </location>
</feature>
<dbReference type="EMBL" id="UYIG01000132">
    <property type="protein sequence ID" value="VDG29305.1"/>
    <property type="molecule type" value="Genomic_DNA"/>
</dbReference>
<accession>A0A660E0W0</accession>
<feature type="transmembrane region" description="Helical" evidence="1">
    <location>
        <begin position="188"/>
        <end position="211"/>
    </location>
</feature>
<feature type="transmembrane region" description="Helical" evidence="1">
    <location>
        <begin position="256"/>
        <end position="278"/>
    </location>
</feature>
<evidence type="ECO:0000313" key="3">
    <source>
        <dbReference type="Proteomes" id="UP000289996"/>
    </source>
</evidence>
<evidence type="ECO:0000313" key="2">
    <source>
        <dbReference type="EMBL" id="VDG29305.1"/>
    </source>
</evidence>
<reference evidence="2 3" key="1">
    <citation type="submission" date="2018-11" db="EMBL/GenBank/DDBJ databases">
        <authorList>
            <person name="Wuyts S."/>
        </authorList>
    </citation>
    <scope>NUCLEOTIDE SEQUENCE [LARGE SCALE GENOMIC DNA]</scope>
    <source>
        <strain evidence="2">Lactobacillus mudanjiangensis AMBF249</strain>
    </source>
</reference>
<dbReference type="AlphaFoldDB" id="A0A660E0W0"/>
<organism evidence="2 3">
    <name type="scientific">Lactiplantibacillus mudanjiangensis</name>
    <dbReference type="NCBI Taxonomy" id="1296538"/>
    <lineage>
        <taxon>Bacteria</taxon>
        <taxon>Bacillati</taxon>
        <taxon>Bacillota</taxon>
        <taxon>Bacilli</taxon>
        <taxon>Lactobacillales</taxon>
        <taxon>Lactobacillaceae</taxon>
        <taxon>Lactiplantibacillus</taxon>
    </lineage>
</organism>
<feature type="transmembrane region" description="Helical" evidence="1">
    <location>
        <begin position="339"/>
        <end position="364"/>
    </location>
</feature>
<gene>
    <name evidence="2" type="ORF">MUDAN_MDHGFNIF_03441</name>
</gene>
<keyword evidence="1" id="KW-1133">Transmembrane helix</keyword>
<name>A0A660E0W0_9LACO</name>
<feature type="transmembrane region" description="Helical" evidence="1">
    <location>
        <begin position="65"/>
        <end position="87"/>
    </location>
</feature>
<dbReference type="Proteomes" id="UP000289996">
    <property type="component" value="Unassembled WGS sequence"/>
</dbReference>
<feature type="transmembrane region" description="Helical" evidence="1">
    <location>
        <begin position="99"/>
        <end position="121"/>
    </location>
</feature>
<proteinExistence type="predicted"/>
<dbReference type="RefSeq" id="WP_130852063.1">
    <property type="nucleotide sequence ID" value="NZ_UYIG01000132.1"/>
</dbReference>
<dbReference type="OrthoDB" id="2285621at2"/>
<evidence type="ECO:0000256" key="1">
    <source>
        <dbReference type="SAM" id="Phobius"/>
    </source>
</evidence>
<feature type="transmembrane region" description="Helical" evidence="1">
    <location>
        <begin position="284"/>
        <end position="306"/>
    </location>
</feature>
<keyword evidence="1" id="KW-0472">Membrane</keyword>
<keyword evidence="1" id="KW-0812">Transmembrane</keyword>
<protein>
    <submittedName>
        <fullName evidence="2">Uncharacterized protein</fullName>
    </submittedName>
</protein>
<sequence length="365" mass="41623">MSTIISLVCFALFIGLFGSQLFLLWRHPYLAPKNEKPSLKDWWQVQHHARLALTTDKQARRLNGLFVLSQTGLWLGITSLILSFYLVEDKLNLLLVPTAAVHWATIGLVVGLALMFVYPLIWPTQSYRYWADHQHQAKTFTVADGNGFQRYRRHQLWAMVGGDGLLATIWLTRVWATSTEPLVVIENLLLVLITAMPIIALITALSQLPYLQHYHYLTAKPGKVNFGQLNYRATLALVKQQPTLKAKVLTAHISRLIAYVLGIFAIGMLYFDIVAPTFTADPTAVFPAAIIALVALCILETVGAIWPPKVYDYFHLLDTTKEPFTVNDPDRFDQFRYHLYHYHLSAAIVWLFIWVAIIGAYYYYI</sequence>
<keyword evidence="3" id="KW-1185">Reference proteome</keyword>